<dbReference type="Pfam" id="PF06289">
    <property type="entry name" value="FlbD"/>
    <property type="match status" value="1"/>
</dbReference>
<dbReference type="Proteomes" id="UP000746471">
    <property type="component" value="Unassembled WGS sequence"/>
</dbReference>
<gene>
    <name evidence="1" type="ORF">KHM83_17075</name>
</gene>
<name>A0ABS5PU07_9FIRM</name>
<dbReference type="PANTHER" id="PTHR39185:SF1">
    <property type="entry name" value="SWARMING MOTILITY PROTEIN SWRD"/>
    <property type="match status" value="1"/>
</dbReference>
<dbReference type="EMBL" id="JAHBCL010000039">
    <property type="protein sequence ID" value="MBS7528402.1"/>
    <property type="molecule type" value="Genomic_DNA"/>
</dbReference>
<keyword evidence="1" id="KW-0969">Cilium</keyword>
<protein>
    <submittedName>
        <fullName evidence="1">Flagellar FlbD family protein</fullName>
    </submittedName>
</protein>
<keyword evidence="2" id="KW-1185">Reference proteome</keyword>
<evidence type="ECO:0000313" key="1">
    <source>
        <dbReference type="EMBL" id="MBS7528402.1"/>
    </source>
</evidence>
<dbReference type="PANTHER" id="PTHR39185">
    <property type="entry name" value="SWARMING MOTILITY PROTEIN SWRD"/>
    <property type="match status" value="1"/>
</dbReference>
<keyword evidence="1" id="KW-0966">Cell projection</keyword>
<proteinExistence type="predicted"/>
<dbReference type="RefSeq" id="WP_213238261.1">
    <property type="nucleotide sequence ID" value="NZ_JAHBCL010000039.1"/>
</dbReference>
<comment type="caution">
    <text evidence="1">The sequence shown here is derived from an EMBL/GenBank/DDBJ whole genome shotgun (WGS) entry which is preliminary data.</text>
</comment>
<organism evidence="1 2">
    <name type="scientific">Fusibacter paucivorans</name>
    <dbReference type="NCBI Taxonomy" id="76009"/>
    <lineage>
        <taxon>Bacteria</taxon>
        <taxon>Bacillati</taxon>
        <taxon>Bacillota</taxon>
        <taxon>Clostridia</taxon>
        <taxon>Eubacteriales</taxon>
        <taxon>Eubacteriales Family XII. Incertae Sedis</taxon>
        <taxon>Fusibacter</taxon>
    </lineage>
</organism>
<keyword evidence="1" id="KW-0282">Flagellum</keyword>
<reference evidence="1 2" key="1">
    <citation type="submission" date="2021-05" db="EMBL/GenBank/DDBJ databases">
        <title>Fusibacter ferrireducens sp. nov., an anaerobic, sulfur- and Fe-reducing bacterium isolated from the mangrove sediment.</title>
        <authorList>
            <person name="Qiu D."/>
        </authorList>
    </citation>
    <scope>NUCLEOTIDE SEQUENCE [LARGE SCALE GENOMIC DNA]</scope>
    <source>
        <strain evidence="1 2">DSM 12116</strain>
    </source>
</reference>
<dbReference type="InterPro" id="IPR009384">
    <property type="entry name" value="SwrD-like"/>
</dbReference>
<evidence type="ECO:0000313" key="2">
    <source>
        <dbReference type="Proteomes" id="UP000746471"/>
    </source>
</evidence>
<sequence length="60" mass="6902">MIKLTKFNGDAIFLNDVLIEFIEETPDTVITMTTGKKILVKEDVETIVSRIIDYNRKISQ</sequence>
<accession>A0ABS5PU07</accession>